<dbReference type="Gene3D" id="3.30.70.270">
    <property type="match status" value="1"/>
</dbReference>
<dbReference type="EMBL" id="JAAPAO010000643">
    <property type="protein sequence ID" value="KAF4655684.1"/>
    <property type="molecule type" value="Genomic_DNA"/>
</dbReference>
<dbReference type="Gene3D" id="3.10.10.10">
    <property type="entry name" value="HIV Type 1 Reverse Transcriptase, subunit A, domain 1"/>
    <property type="match status" value="1"/>
</dbReference>
<feature type="domain" description="Integrase catalytic" evidence="8">
    <location>
        <begin position="1421"/>
        <end position="1602"/>
    </location>
</feature>
<evidence type="ECO:0000256" key="3">
    <source>
        <dbReference type="ARBA" id="ARBA00022722"/>
    </source>
</evidence>
<feature type="compositionally biased region" description="Polar residues" evidence="7">
    <location>
        <begin position="1"/>
        <end position="20"/>
    </location>
</feature>
<dbReference type="GO" id="GO:0015074">
    <property type="term" value="P:DNA integration"/>
    <property type="evidence" value="ECO:0007669"/>
    <property type="project" value="InterPro"/>
</dbReference>
<keyword evidence="10" id="KW-1185">Reference proteome</keyword>
<keyword evidence="2" id="KW-0548">Nucleotidyltransferase</keyword>
<keyword evidence="5" id="KW-0378">Hydrolase</keyword>
<dbReference type="SUPFAM" id="SSF56672">
    <property type="entry name" value="DNA/RNA polymerases"/>
    <property type="match status" value="1"/>
</dbReference>
<organism evidence="9 10">
    <name type="scientific">Perkinsus chesapeaki</name>
    <name type="common">Clam parasite</name>
    <name type="synonym">Perkinsus andrewsi</name>
    <dbReference type="NCBI Taxonomy" id="330153"/>
    <lineage>
        <taxon>Eukaryota</taxon>
        <taxon>Sar</taxon>
        <taxon>Alveolata</taxon>
        <taxon>Perkinsozoa</taxon>
        <taxon>Perkinsea</taxon>
        <taxon>Perkinsida</taxon>
        <taxon>Perkinsidae</taxon>
        <taxon>Perkinsus</taxon>
    </lineage>
</organism>
<dbReference type="GO" id="GO:0016787">
    <property type="term" value="F:hydrolase activity"/>
    <property type="evidence" value="ECO:0007669"/>
    <property type="project" value="UniProtKB-KW"/>
</dbReference>
<gene>
    <name evidence="9" type="ORF">FOL47_009330</name>
</gene>
<feature type="region of interest" description="Disordered" evidence="7">
    <location>
        <begin position="77"/>
        <end position="102"/>
    </location>
</feature>
<dbReference type="Pfam" id="PF17917">
    <property type="entry name" value="RT_RNaseH"/>
    <property type="match status" value="1"/>
</dbReference>
<name>A0A7J6L908_PERCH</name>
<feature type="compositionally biased region" description="Polar residues" evidence="7">
    <location>
        <begin position="88"/>
        <end position="102"/>
    </location>
</feature>
<dbReference type="InterPro" id="IPR041588">
    <property type="entry name" value="Integrase_H2C2"/>
</dbReference>
<dbReference type="InterPro" id="IPR001584">
    <property type="entry name" value="Integrase_cat-core"/>
</dbReference>
<dbReference type="GO" id="GO:0004519">
    <property type="term" value="F:endonuclease activity"/>
    <property type="evidence" value="ECO:0007669"/>
    <property type="project" value="UniProtKB-KW"/>
</dbReference>
<dbReference type="Pfam" id="PF17921">
    <property type="entry name" value="Integrase_H2C2"/>
    <property type="match status" value="1"/>
</dbReference>
<comment type="caution">
    <text evidence="9">The sequence shown here is derived from an EMBL/GenBank/DDBJ whole genome shotgun (WGS) entry which is preliminary data.</text>
</comment>
<keyword evidence="3" id="KW-0540">Nuclease</keyword>
<accession>A0A7J6L908</accession>
<dbReference type="InterPro" id="IPR043502">
    <property type="entry name" value="DNA/RNA_pol_sf"/>
</dbReference>
<evidence type="ECO:0000256" key="7">
    <source>
        <dbReference type="SAM" id="MobiDB-lite"/>
    </source>
</evidence>
<keyword evidence="6" id="KW-0695">RNA-directed DNA polymerase</keyword>
<dbReference type="Gene3D" id="3.30.420.10">
    <property type="entry name" value="Ribonuclease H-like superfamily/Ribonuclease H"/>
    <property type="match status" value="1"/>
</dbReference>
<evidence type="ECO:0000259" key="8">
    <source>
        <dbReference type="PROSITE" id="PS50994"/>
    </source>
</evidence>
<dbReference type="Gene3D" id="1.10.340.70">
    <property type="match status" value="1"/>
</dbReference>
<dbReference type="InterPro" id="IPR050951">
    <property type="entry name" value="Retrovirus_Pol_polyprotein"/>
</dbReference>
<dbReference type="Proteomes" id="UP000591131">
    <property type="component" value="Unassembled WGS sequence"/>
</dbReference>
<reference evidence="9 10" key="1">
    <citation type="submission" date="2020-04" db="EMBL/GenBank/DDBJ databases">
        <title>Perkinsus chesapeaki whole genome sequence.</title>
        <authorList>
            <person name="Bogema D.R."/>
        </authorList>
    </citation>
    <scope>NUCLEOTIDE SEQUENCE [LARGE SCALE GENOMIC DNA]</scope>
    <source>
        <strain evidence="9">ATCC PRA-425</strain>
    </source>
</reference>
<dbReference type="OrthoDB" id="448335at2759"/>
<evidence type="ECO:0000256" key="2">
    <source>
        <dbReference type="ARBA" id="ARBA00022695"/>
    </source>
</evidence>
<evidence type="ECO:0000256" key="6">
    <source>
        <dbReference type="ARBA" id="ARBA00022918"/>
    </source>
</evidence>
<dbReference type="InterPro" id="IPR012337">
    <property type="entry name" value="RNaseH-like_sf"/>
</dbReference>
<evidence type="ECO:0000256" key="4">
    <source>
        <dbReference type="ARBA" id="ARBA00022759"/>
    </source>
</evidence>
<dbReference type="GO" id="GO:0003676">
    <property type="term" value="F:nucleic acid binding"/>
    <property type="evidence" value="ECO:0007669"/>
    <property type="project" value="InterPro"/>
</dbReference>
<protein>
    <recommendedName>
        <fullName evidence="8">Integrase catalytic domain-containing protein</fullName>
    </recommendedName>
</protein>
<evidence type="ECO:0000256" key="1">
    <source>
        <dbReference type="ARBA" id="ARBA00022679"/>
    </source>
</evidence>
<evidence type="ECO:0000313" key="10">
    <source>
        <dbReference type="Proteomes" id="UP000591131"/>
    </source>
</evidence>
<evidence type="ECO:0000256" key="5">
    <source>
        <dbReference type="ARBA" id="ARBA00022801"/>
    </source>
</evidence>
<dbReference type="PANTHER" id="PTHR37984">
    <property type="entry name" value="PROTEIN CBG26694"/>
    <property type="match status" value="1"/>
</dbReference>
<feature type="region of interest" description="Disordered" evidence="7">
    <location>
        <begin position="1"/>
        <end position="29"/>
    </location>
</feature>
<dbReference type="InterPro" id="IPR041373">
    <property type="entry name" value="RT_RNaseH"/>
</dbReference>
<feature type="region of interest" description="Disordered" evidence="7">
    <location>
        <begin position="1214"/>
        <end position="1238"/>
    </location>
</feature>
<keyword evidence="4" id="KW-0255">Endonuclease</keyword>
<sequence>MSRVESQGDATGLEQKQGQHVTPKDPDDELEALKSFLSDTESFFSGISAAESPDDPRVLALARHIHSRCQRGTLSLRNNDNCEPDDNGYNSMSGHQTSNNNFDAGTSATALVRTSLQRTGVPTRSHPTLFLYSRVDVPTHLYDRFWATSIPELHAELSEANDNPFALMRAKGSEEDFALALQGAVESLEVTFKLNIPCITALLVCEVSNNGDESLRRITEAILLKALCCRDVSALGAITTEITSRKSPMITRPSIPYKTDYAELPGCDLVLGGDWSWLLKTLTLAWAKFKIGSHGHLQAKQLWLSLSQRKHEPISEYFRREDEAWQRMEMCFEFKNLSPPSEYDRILQIARSIHQDVKNELSKRIKRERVKVETLTHSDLVQRLLIVEEEMNTTLPWEDPKQRQPREITSSEGYIGATSIFTGQANNPKVAKKEPSMCRFCNKLVMHNPDNCWENPSCTVRPSWYTLKSSQKKPDDKEEPVIPTYMVSPSVESSDALTVSSIDATLISPDTSRRSCIVGVDTLSEYNLIDDRLTQSGLCDVVNCAKEDLPQLAGFRGTTFRPHCKVRLHVQIGGQSMYLYALSVNMATTCVQMDMIIGFRSMQRMGANLHLAEKRFEVPQHGISVSLSPLQRRSRDGSTPACALIPQSVEDILLKSDTEIVADFKAGLKDINYEAPVLDFSIPEALAKSPFQCSAPYGVPSGLWPGTMKRVNEELEMGNWVQTKLGPEQWVSACFPKSKGRTYTDDRGIDREEVRLLIDLRRLNSVICIPHYYRVDGQSKEVFLREVPETSRYFCTVDVSNAFSTIRVSERSSNLLCLRLGDAYYRSLVALQGLSISPLYWRFHLRHGLVTILGPEVLEYTAIFVDDILIYAPTRELCEHRRRLICCALWALDKQISSKVPAEVREYADCIGFRWSQGGVVMTEHNEAKLRRALSANPSSAPHLRRVIGSIKYASTAFRKLERFCDYATIMKTLHQTECTKPFHFSEEAKQALVKLSEAVTLAPMALHSYRDLVDGETRCWVIVADASDVACGAGLYRVTGQAKAITPDILQDASRSSLVSVTSKVLSQHELRWQIYEKEVFSVLHAVQTWYRLLVSTTRPISCPGLASDFDDKAKILVMTDSMICLHRWSTYEIPGCPLASPKVKRFLSWCEDVGEWRHLPMIFRHCKGISNDLADLLSRWATALAKSARQSSESLTTDKADYGGAAPAMMIVESDPEPPSIHHSEEGQSTDEEDLQSVYSEASAESLLEDVPQLPLTPEQKALVKEAQVKDSSVFQGVRLADIILVLSGGDSSQLPPIALTRIRKWERERFFFLRSEDGIQLLYTIPIIRDGSKLKLGPVIVVPECCPVNLLEDRYDKYDLRSSILYLLHDTLVGVHNSTTPLLNSVLRCAWWPSVSRDVRDHRARCPVCRPKTFRKAVGKLPSTHRRFSVISIDHKCIPPVLVERMKLSSTACVISVIDLGTGEVCFDLLPGQDARFVGRFLFCRIISRHGTFDLLCSDRGAAFVGQVVQHLSAMFAFRTKCSTARNPTGNSRVERAHQSISAVFDWLIDSGDGDSEEHMRIYLAAAESKINLAIDEDGLSVHHSVYGVGPNTPLLADSNVTADGLDSPDAIVVEAICKSAVYSAEVRGAQQDLKAHYNMASRMAANSAGSQADEHIAVGTEVLHQGVRDSIKAVYRCEVNGRPTSVELSSGLKAPVNELQPVDDGRPLHLLSAIDAEYKADDCVLYRMDNKGLVMIGRILSPSSNGSPLRVHVLDGGDRGTVFLPLWRLPVTDVREDQEIREVKLDEVICKVSISTSGYPTADSKARLHSLGVVQ</sequence>
<dbReference type="GO" id="GO:0003964">
    <property type="term" value="F:RNA-directed DNA polymerase activity"/>
    <property type="evidence" value="ECO:0007669"/>
    <property type="project" value="UniProtKB-KW"/>
</dbReference>
<dbReference type="InterPro" id="IPR043128">
    <property type="entry name" value="Rev_trsase/Diguanyl_cyclase"/>
</dbReference>
<dbReference type="PANTHER" id="PTHR37984:SF5">
    <property type="entry name" value="PROTEIN NYNRIN-LIKE"/>
    <property type="match status" value="1"/>
</dbReference>
<evidence type="ECO:0000313" key="9">
    <source>
        <dbReference type="EMBL" id="KAF4655684.1"/>
    </source>
</evidence>
<dbReference type="InterPro" id="IPR036397">
    <property type="entry name" value="RNaseH_sf"/>
</dbReference>
<keyword evidence="1" id="KW-0808">Transferase</keyword>
<dbReference type="SUPFAM" id="SSF53098">
    <property type="entry name" value="Ribonuclease H-like"/>
    <property type="match status" value="1"/>
</dbReference>
<proteinExistence type="predicted"/>
<dbReference type="PROSITE" id="PS50994">
    <property type="entry name" value="INTEGRASE"/>
    <property type="match status" value="1"/>
</dbReference>